<gene>
    <name evidence="1" type="ORF">METESE_09140</name>
</gene>
<protein>
    <recommendedName>
        <fullName evidence="3">DUF4125 family protein</fullName>
    </recommendedName>
</protein>
<name>A0AA48GMS2_9BACT</name>
<evidence type="ECO:0000313" key="2">
    <source>
        <dbReference type="Proteomes" id="UP001228113"/>
    </source>
</evidence>
<organism evidence="1 2">
    <name type="scientific">Mesoterricola sediminis</name>
    <dbReference type="NCBI Taxonomy" id="2927980"/>
    <lineage>
        <taxon>Bacteria</taxon>
        <taxon>Pseudomonadati</taxon>
        <taxon>Acidobacteriota</taxon>
        <taxon>Holophagae</taxon>
        <taxon>Holophagales</taxon>
        <taxon>Holophagaceae</taxon>
        <taxon>Mesoterricola</taxon>
    </lineage>
</organism>
<evidence type="ECO:0000313" key="1">
    <source>
        <dbReference type="EMBL" id="BDU75956.1"/>
    </source>
</evidence>
<accession>A0AA48GMS2</accession>
<dbReference type="AlphaFoldDB" id="A0AA48GMS2"/>
<dbReference type="KEGG" id="msea:METESE_09140"/>
<proteinExistence type="predicted"/>
<dbReference type="EMBL" id="AP027081">
    <property type="protein sequence ID" value="BDU75956.1"/>
    <property type="molecule type" value="Genomic_DNA"/>
</dbReference>
<dbReference type="Proteomes" id="UP001228113">
    <property type="component" value="Chromosome"/>
</dbReference>
<evidence type="ECO:0008006" key="3">
    <source>
        <dbReference type="Google" id="ProtNLM"/>
    </source>
</evidence>
<dbReference type="RefSeq" id="WP_243331511.1">
    <property type="nucleotide sequence ID" value="NZ_AP027081.1"/>
</dbReference>
<keyword evidence="2" id="KW-1185">Reference proteome</keyword>
<reference evidence="1" key="1">
    <citation type="journal article" date="2023" name="Int. J. Syst. Evol. Microbiol.">
        <title>Mesoterricola silvestris gen. nov., sp. nov., Mesoterricola sediminis sp. nov., Geothrix oryzae sp. nov., Geothrix edaphica sp. nov., Geothrix rubra sp. nov., and Geothrix limicola sp. nov., six novel members of Acidobacteriota isolated from soils.</title>
        <authorList>
            <person name="Itoh H."/>
            <person name="Sugisawa Y."/>
            <person name="Mise K."/>
            <person name="Xu Z."/>
            <person name="Kuniyasu M."/>
            <person name="Ushijima N."/>
            <person name="Kawano K."/>
            <person name="Kobayashi E."/>
            <person name="Shiratori Y."/>
            <person name="Masuda Y."/>
            <person name="Senoo K."/>
        </authorList>
    </citation>
    <scope>NUCLEOTIDE SEQUENCE</scope>
    <source>
        <strain evidence="1">W786</strain>
    </source>
</reference>
<sequence length="190" mass="21723">MNPPDSPRERIIHRIVDLEWKMFSTVKAREPAACQEEEGTFRLMRWMSHSVYSDLLLDMLASHLETATTAGRNLMTEKYARMEDLIPPLRTSPLIPYILAAETAWMADLGRRYPLTFPGTGERFGAYLAAELETWPEDALERYAAEVGTAQATGANLVEARYTNLFRRLGDPDLEAREHRTRLGMFRCAQ</sequence>
<dbReference type="InterPro" id="IPR025191">
    <property type="entry name" value="DUF4125"/>
</dbReference>
<dbReference type="Pfam" id="PF13526">
    <property type="entry name" value="DUF4125"/>
    <property type="match status" value="1"/>
</dbReference>